<keyword evidence="2" id="KW-1133">Transmembrane helix</keyword>
<feature type="compositionally biased region" description="Polar residues" evidence="1">
    <location>
        <begin position="164"/>
        <end position="174"/>
    </location>
</feature>
<evidence type="ECO:0000256" key="1">
    <source>
        <dbReference type="SAM" id="MobiDB-lite"/>
    </source>
</evidence>
<gene>
    <name evidence="3" type="ORF">W97_04003</name>
</gene>
<evidence type="ECO:0000313" key="3">
    <source>
        <dbReference type="EMBL" id="EON64770.1"/>
    </source>
</evidence>
<feature type="region of interest" description="Disordered" evidence="1">
    <location>
        <begin position="161"/>
        <end position="190"/>
    </location>
</feature>
<dbReference type="HOGENOM" id="CLU_057540_1_0_1"/>
<name>R7YS89_CONA1</name>
<dbReference type="EMBL" id="JH767570">
    <property type="protein sequence ID" value="EON64770.1"/>
    <property type="molecule type" value="Genomic_DNA"/>
</dbReference>
<protein>
    <recommendedName>
        <fullName evidence="5">MARVEL domain-containing protein</fullName>
    </recommendedName>
</protein>
<keyword evidence="2" id="KW-0472">Membrane</keyword>
<proteinExistence type="predicted"/>
<sequence>MAKKAGAALKSILTLHYVLAFCCAAIVMGIFSYFLATLAKRNDPISNKWNAVTGMSGAAVIYLIFAILLTAFIGGISFLGYLAVLLNLLFCGAFIAIAVLTRDGTRRCNSTVPTPLGTGNGLACRLNKTVFIVSIIAAVLLLLAAVAQLLLVRQHKKEKAFGPSPTNGYTSGTSKPKFWQRKPKTTPVHDTEMSAGTGSLGVPHPNVRPSHDTGYTGSTMSPAGAYESTPKHSVAHDVPHKPAVHNDGHRTGAHPAGLMPGHGAGHNVGHAQVTPNIPPAIDHGGYHVDPTPSGINHNHPYALDAPRGTVATNY</sequence>
<evidence type="ECO:0000256" key="2">
    <source>
        <dbReference type="SAM" id="Phobius"/>
    </source>
</evidence>
<keyword evidence="4" id="KW-1185">Reference proteome</keyword>
<dbReference type="STRING" id="1168221.R7YS89"/>
<dbReference type="Proteomes" id="UP000016924">
    <property type="component" value="Unassembled WGS sequence"/>
</dbReference>
<dbReference type="RefSeq" id="XP_007780087.1">
    <property type="nucleotide sequence ID" value="XM_007781897.1"/>
</dbReference>
<reference evidence="4" key="1">
    <citation type="submission" date="2012-06" db="EMBL/GenBank/DDBJ databases">
        <title>The genome sequence of Coniosporium apollinis CBS 100218.</title>
        <authorList>
            <consortium name="The Broad Institute Genome Sequencing Platform"/>
            <person name="Cuomo C."/>
            <person name="Gorbushina A."/>
            <person name="Noack S."/>
            <person name="Walker B."/>
            <person name="Young S.K."/>
            <person name="Zeng Q."/>
            <person name="Gargeya S."/>
            <person name="Fitzgerald M."/>
            <person name="Haas B."/>
            <person name="Abouelleil A."/>
            <person name="Alvarado L."/>
            <person name="Arachchi H.M."/>
            <person name="Berlin A.M."/>
            <person name="Chapman S.B."/>
            <person name="Goldberg J."/>
            <person name="Griggs A."/>
            <person name="Gujja S."/>
            <person name="Hansen M."/>
            <person name="Howarth C."/>
            <person name="Imamovic A."/>
            <person name="Larimer J."/>
            <person name="McCowan C."/>
            <person name="Montmayeur A."/>
            <person name="Murphy C."/>
            <person name="Neiman D."/>
            <person name="Pearson M."/>
            <person name="Priest M."/>
            <person name="Roberts A."/>
            <person name="Saif S."/>
            <person name="Shea T."/>
            <person name="Sisk P."/>
            <person name="Sykes S."/>
            <person name="Wortman J."/>
            <person name="Nusbaum C."/>
            <person name="Birren B."/>
        </authorList>
    </citation>
    <scope>NUCLEOTIDE SEQUENCE [LARGE SCALE GENOMIC DNA]</scope>
    <source>
        <strain evidence="4">CBS 100218</strain>
    </source>
</reference>
<dbReference type="AlphaFoldDB" id="R7YS89"/>
<keyword evidence="2" id="KW-0812">Transmembrane</keyword>
<dbReference type="OMA" id="WFIRGIQ"/>
<feature type="transmembrane region" description="Helical" evidence="2">
    <location>
        <begin position="12"/>
        <end position="35"/>
    </location>
</feature>
<feature type="transmembrane region" description="Helical" evidence="2">
    <location>
        <begin position="81"/>
        <end position="100"/>
    </location>
</feature>
<evidence type="ECO:0000313" key="4">
    <source>
        <dbReference type="Proteomes" id="UP000016924"/>
    </source>
</evidence>
<evidence type="ECO:0008006" key="5">
    <source>
        <dbReference type="Google" id="ProtNLM"/>
    </source>
</evidence>
<accession>R7YS89</accession>
<dbReference type="OrthoDB" id="5342507at2759"/>
<dbReference type="eggNOG" id="ENOG502SP9C">
    <property type="taxonomic scope" value="Eukaryota"/>
</dbReference>
<dbReference type="GeneID" id="19901314"/>
<feature type="transmembrane region" description="Helical" evidence="2">
    <location>
        <begin position="55"/>
        <end position="74"/>
    </location>
</feature>
<organism evidence="3 4">
    <name type="scientific">Coniosporium apollinis (strain CBS 100218)</name>
    <name type="common">Rock-inhabiting black yeast</name>
    <dbReference type="NCBI Taxonomy" id="1168221"/>
    <lineage>
        <taxon>Eukaryota</taxon>
        <taxon>Fungi</taxon>
        <taxon>Dikarya</taxon>
        <taxon>Ascomycota</taxon>
        <taxon>Pezizomycotina</taxon>
        <taxon>Dothideomycetes</taxon>
        <taxon>Dothideomycetes incertae sedis</taxon>
        <taxon>Coniosporium</taxon>
    </lineage>
</organism>
<feature type="transmembrane region" description="Helical" evidence="2">
    <location>
        <begin position="130"/>
        <end position="152"/>
    </location>
</feature>